<dbReference type="Proteomes" id="UP000236649">
    <property type="component" value="Chromosome 3"/>
</dbReference>
<evidence type="ECO:0000313" key="1">
    <source>
        <dbReference type="EMBL" id="AUT73368.1"/>
    </source>
</evidence>
<protein>
    <submittedName>
        <fullName evidence="1">Uncharacterized protein</fullName>
    </submittedName>
</protein>
<name>A0AAN1JHE2_9BURK</name>
<dbReference type="RefSeq" id="WP_039900806.1">
    <property type="nucleotide sequence ID" value="NZ_AKAU01000108.1"/>
</dbReference>
<dbReference type="GeneID" id="55533296"/>
<gene>
    <name evidence="1" type="ORF">C2L64_33855</name>
</gene>
<dbReference type="EMBL" id="CP026107">
    <property type="protein sequence ID" value="AUT73368.1"/>
    <property type="molecule type" value="Genomic_DNA"/>
</dbReference>
<reference evidence="1 2" key="1">
    <citation type="submission" date="2018-01" db="EMBL/GenBank/DDBJ databases">
        <title>Species boundaries and ecological features among Paraburkholderia terrae DSMZ17804T, P. hospita DSMZ17164T and P. caribensis DSMZ13236T.</title>
        <authorList>
            <person name="Pratama A.A."/>
        </authorList>
    </citation>
    <scope>NUCLEOTIDE SEQUENCE [LARGE SCALE GENOMIC DNA]</scope>
    <source>
        <strain evidence="1 2">DSM 17164</strain>
    </source>
</reference>
<sequence>MKGEMWAFGDPPNVAVIVTKSILYEQDWIAFVSHDYEDGVWQFHGSRSNPTRENDALVASLQNIVQLDDSIRDLFDLPVGWHAWRTAKEMPWLRAKTET</sequence>
<organism evidence="1 2">
    <name type="scientific">Paraburkholderia hospita</name>
    <dbReference type="NCBI Taxonomy" id="169430"/>
    <lineage>
        <taxon>Bacteria</taxon>
        <taxon>Pseudomonadati</taxon>
        <taxon>Pseudomonadota</taxon>
        <taxon>Betaproteobacteria</taxon>
        <taxon>Burkholderiales</taxon>
        <taxon>Burkholderiaceae</taxon>
        <taxon>Paraburkholderia</taxon>
    </lineage>
</organism>
<dbReference type="KEGG" id="phs:C2L64_33855"/>
<dbReference type="AlphaFoldDB" id="A0AAN1JHE2"/>
<proteinExistence type="predicted"/>
<accession>A0AAN1JHE2</accession>
<evidence type="ECO:0000313" key="2">
    <source>
        <dbReference type="Proteomes" id="UP000236649"/>
    </source>
</evidence>